<evidence type="ECO:0000313" key="2">
    <source>
        <dbReference type="Proteomes" id="UP000251634"/>
    </source>
</evidence>
<name>A0A329THA8_9FIRM</name>
<dbReference type="Proteomes" id="UP000251634">
    <property type="component" value="Unassembled WGS sequence"/>
</dbReference>
<proteinExistence type="predicted"/>
<dbReference type="RefSeq" id="WP_112115914.1">
    <property type="nucleotide sequence ID" value="NZ_PRKZ01000007.1"/>
</dbReference>
<reference evidence="1 2" key="1">
    <citation type="submission" date="2018-02" db="EMBL/GenBank/DDBJ databases">
        <title>Complete genome sequencing of Faecalibacterium prausnitzii strains isolated from the human gut.</title>
        <authorList>
            <person name="Fitzgerald B.C."/>
            <person name="Shkoporov A.N."/>
            <person name="Ross P.R."/>
            <person name="Hill C."/>
        </authorList>
    </citation>
    <scope>NUCLEOTIDE SEQUENCE [LARGE SCALE GENOMIC DNA]</scope>
    <source>
        <strain evidence="1 2">APC942/8-14-2</strain>
    </source>
</reference>
<evidence type="ECO:0000313" key="1">
    <source>
        <dbReference type="EMBL" id="RAW48805.1"/>
    </source>
</evidence>
<protein>
    <submittedName>
        <fullName evidence="1">Uncharacterized protein</fullName>
    </submittedName>
</protein>
<comment type="caution">
    <text evidence="1">The sequence shown here is derived from an EMBL/GenBank/DDBJ whole genome shotgun (WGS) entry which is preliminary data.</text>
</comment>
<sequence>MSEMISVAEGFQYSVNIAYDLHADDKLKSYIPTQSALQLMEDILQSTLPTATDRSRVLIGAYGKGKSHIVLTILALLMKRDLDLFEKLLPAIQKRDKLNRLIQNYYASDNKLLPVIITGSNTSLTQAFLLALQQTLKENDLLNIMPDTNYKAAVSVIERWKNDFPDTYQQFKNKITDSISSFVSRLEDYDIKAYEEFERIYPSLTAGSTFNPFVGFDVVQLYESVVQALKPHGYTGIYVIYDEFSKYLEANISEASVSDTKMLQDFAEKCNRSGKNQMHLMLISHKEIANYIDRLPKQKVDGWRGVSERFTHIHLNNNFTQTYEIIATVIQKNQKLWNLFCTEHKKEFNALARRYETHRIFSDMQADGVEHTIAACYPLHPVSTFILPRLSERVAQNERTLFTFLSANGQATLPSFLKQYHDSEFSVVTPDLIYDYFEPLFKKEISNGTLHDIYFLTSTILNQLDDDSLEEKLVKTLSLIYMLEQFEKLKPTKDELIGIYSIQYSVPEIEKALNNLIDDEYVIYLKRSNDFLQLKESSGVDVEAKIRDTIASQQSSAVVKKILNASNFDSCIYPFRYNDEKEVTRYFDFTFIDESEVTEDVNWKTKQQGTEADGTVYAIIPHSRDSIAQIMDVVKKTSTYCSNCVFIIPHKFVPIDFTVREYKAVETLKELAVSDKVLFDEYEVIYEDLREIINHYISDYTHPEKRASTYIYKGEEKQIVRKAAFTDLLSTICEKIYFNTPVIVNEAVNKNHPTTNSVNSRSKIVSGLLRSELEPNLGLSGAGQEVSILRSTLVRTGVLENPGNAPKINLHPQNYFMANLLGVIENFVQDAREQKMSFEELYARLTTPKCYIGLRKGLVPIYVAAVFHEYKKEIILYDKFAQVPLSNDTLLQIEAAPQDFTLQCLDWNNEKDEYVDALANVFKDYVVEAEKAASGYNYVVAAMNRWYMGLPKYAKEAKREPDGKQIDKTNRQFLRMLKQNIGTHTFLFERLPVLITGNTECKAEIAKAVSDIKFFYDQILSKLENTFCNEIKDVFGEGQDNAVLKRKSLPSVVAEWSNQLDPSISEQLFADGTDRMLRLFFADKTLNEHTLTSNLAKLATDLNLGDWDADTHTAAIESIKRYKKTAEEFHKETDETSSETVRGYQLTYEDKSGCTVTKRFDKVETSKRGKLLYNAIESAITGMGQAVSEQEKRQILMDVLRELC</sequence>
<organism evidence="1 2">
    <name type="scientific">Faecalibacterium prausnitzii</name>
    <dbReference type="NCBI Taxonomy" id="853"/>
    <lineage>
        <taxon>Bacteria</taxon>
        <taxon>Bacillati</taxon>
        <taxon>Bacillota</taxon>
        <taxon>Clostridia</taxon>
        <taxon>Eubacteriales</taxon>
        <taxon>Oscillospiraceae</taxon>
        <taxon>Faecalibacterium</taxon>
    </lineage>
</organism>
<gene>
    <name evidence="1" type="ORF">C4N25_09780</name>
</gene>
<dbReference type="EMBL" id="PRKZ01000007">
    <property type="protein sequence ID" value="RAW48805.1"/>
    <property type="molecule type" value="Genomic_DNA"/>
</dbReference>
<accession>A0A329THA8</accession>
<dbReference type="AlphaFoldDB" id="A0A329THA8"/>